<reference evidence="1" key="1">
    <citation type="submission" date="2020-12" db="EMBL/GenBank/DDBJ databases">
        <title>M. sibirica DSM 26468T genome.</title>
        <authorList>
            <person name="Thieme N."/>
            <person name="Rettenmaier R."/>
            <person name="Zverlov V."/>
            <person name="Liebl W."/>
        </authorList>
    </citation>
    <scope>NUCLEOTIDE SEQUENCE</scope>
    <source>
        <strain evidence="1">DSM 26468</strain>
    </source>
</reference>
<sequence length="577" mass="65764">MDTNVHKSIVNAAAKLLPAEVKSYLTGAINSGPYEGKTRLELLLLGSVIEDDIHNPGPLPSPDLQRIPSDILPGAYWPWMEHFWNPHLEEGKGLTITTKLLGELFNIPLKALTSLIHGDFDMNEVLGQFRSAVDRALDYWNDHVLPNYIQGNEADTFLCLGRICHLLTDVGTPCHIHNDPHLNIFDFYDDDDYEKYTSVKTDLVGDGHLPKEWDVPSYTNIVYNPNWDLPMYFRELGKISRLYDSDDVDGWGEGHPYHWDHYDDSFINILPIDRDISGDLTDLACDAIAADLIPINIMFVAGVICHFFKTIDFKMSLDVLEVTIKRLNVHEDTDPFGKGEIYLSASLNNQYLYPVGGKYSLHSGTSKNIIGARYPIAICDRDIPVHFYAKAYDDDSTYFWNDSESLGSIDYEINLNDLTDGTPQLVTAFSKGGEGSFSLVLEICIHLCQGEERQFDSMINLTPYMVDPQPLHATRFDRSRYVPAILNLKSLALHEYADKGRRICDRWNHLKDEKKLAIYMYKEEIFKETEGKTKLQLIVERVFGEDSKQVTWVKDVKDYKGYCACVRKGKSDKLIHE</sequence>
<evidence type="ECO:0000313" key="1">
    <source>
        <dbReference type="EMBL" id="MBH1939828.1"/>
    </source>
</evidence>
<proteinExistence type="predicted"/>
<dbReference type="EMBL" id="JAEAGR010000002">
    <property type="protein sequence ID" value="MBH1939828.1"/>
    <property type="molecule type" value="Genomic_DNA"/>
</dbReference>
<dbReference type="RefSeq" id="WP_197660053.1">
    <property type="nucleotide sequence ID" value="NZ_JAEAGR010000002.1"/>
</dbReference>
<keyword evidence="2" id="KW-1185">Reference proteome</keyword>
<dbReference type="SUPFAM" id="SSF48537">
    <property type="entry name" value="Phospholipase C/P1 nuclease"/>
    <property type="match status" value="1"/>
</dbReference>
<name>A0A8J7KZB0_9FIRM</name>
<dbReference type="Gene3D" id="1.10.575.10">
    <property type="entry name" value="P1 Nuclease"/>
    <property type="match status" value="1"/>
</dbReference>
<dbReference type="Proteomes" id="UP000623269">
    <property type="component" value="Unassembled WGS sequence"/>
</dbReference>
<organism evidence="1 2">
    <name type="scientific">Mobilitalea sibirica</name>
    <dbReference type="NCBI Taxonomy" id="1462919"/>
    <lineage>
        <taxon>Bacteria</taxon>
        <taxon>Bacillati</taxon>
        <taxon>Bacillota</taxon>
        <taxon>Clostridia</taxon>
        <taxon>Lachnospirales</taxon>
        <taxon>Lachnospiraceae</taxon>
        <taxon>Mobilitalea</taxon>
    </lineage>
</organism>
<dbReference type="GO" id="GO:0016788">
    <property type="term" value="F:hydrolase activity, acting on ester bonds"/>
    <property type="evidence" value="ECO:0007669"/>
    <property type="project" value="InterPro"/>
</dbReference>
<protein>
    <submittedName>
        <fullName evidence="1">Uncharacterized protein</fullName>
    </submittedName>
</protein>
<evidence type="ECO:0000313" key="2">
    <source>
        <dbReference type="Proteomes" id="UP000623269"/>
    </source>
</evidence>
<dbReference type="AlphaFoldDB" id="A0A8J7KZB0"/>
<dbReference type="InterPro" id="IPR008947">
    <property type="entry name" value="PLipase_C/P1_nuclease_dom_sf"/>
</dbReference>
<gene>
    <name evidence="1" type="ORF">I5677_02830</name>
</gene>
<comment type="caution">
    <text evidence="1">The sequence shown here is derived from an EMBL/GenBank/DDBJ whole genome shotgun (WGS) entry which is preliminary data.</text>
</comment>
<accession>A0A8J7KZB0</accession>